<dbReference type="UniPathway" id="UPA00049">
    <property type="reaction ID" value="UER00062"/>
</dbReference>
<comment type="pathway">
    <text evidence="3 17">Amino-acid biosynthesis; L-isoleucine biosynthesis; L-isoleucine from 2-oxobutanoate: step 4/4.</text>
</comment>
<dbReference type="FunFam" id="3.20.10.10:FF:000001">
    <property type="entry name" value="Branched-chain-amino-acid aminotransferase"/>
    <property type="match status" value="1"/>
</dbReference>
<comment type="catalytic activity">
    <reaction evidence="14 17">
        <text>L-leucine + 2-oxoglutarate = 4-methyl-2-oxopentanoate + L-glutamate</text>
        <dbReference type="Rhea" id="RHEA:18321"/>
        <dbReference type="ChEBI" id="CHEBI:16810"/>
        <dbReference type="ChEBI" id="CHEBI:17865"/>
        <dbReference type="ChEBI" id="CHEBI:29985"/>
        <dbReference type="ChEBI" id="CHEBI:57427"/>
        <dbReference type="EC" id="2.6.1.42"/>
    </reaction>
</comment>
<dbReference type="InterPro" id="IPR043131">
    <property type="entry name" value="BCAT-like_N"/>
</dbReference>
<dbReference type="UniPathway" id="UPA00047">
    <property type="reaction ID" value="UER00058"/>
</dbReference>
<comment type="similarity">
    <text evidence="6 15">Belongs to the class-IV pyridoxal-phosphate-dependent aminotransferase family.</text>
</comment>
<evidence type="ECO:0000256" key="13">
    <source>
        <dbReference type="ARBA" id="ARBA00048798"/>
    </source>
</evidence>
<dbReference type="EMBL" id="DSOL01000027">
    <property type="protein sequence ID" value="HEN27251.1"/>
    <property type="molecule type" value="Genomic_DNA"/>
</dbReference>
<dbReference type="InterPro" id="IPR001544">
    <property type="entry name" value="Aminotrans_IV"/>
</dbReference>
<dbReference type="UniPathway" id="UPA00048">
    <property type="reaction ID" value="UER00073"/>
</dbReference>
<dbReference type="Pfam" id="PF01063">
    <property type="entry name" value="Aminotran_4"/>
    <property type="match status" value="1"/>
</dbReference>
<comment type="catalytic activity">
    <reaction evidence="13 17">
        <text>L-isoleucine + 2-oxoglutarate = (S)-3-methyl-2-oxopentanoate + L-glutamate</text>
        <dbReference type="Rhea" id="RHEA:24801"/>
        <dbReference type="ChEBI" id="CHEBI:16810"/>
        <dbReference type="ChEBI" id="CHEBI:29985"/>
        <dbReference type="ChEBI" id="CHEBI:35146"/>
        <dbReference type="ChEBI" id="CHEBI:58045"/>
        <dbReference type="EC" id="2.6.1.42"/>
    </reaction>
</comment>
<evidence type="ECO:0000256" key="6">
    <source>
        <dbReference type="ARBA" id="ARBA00009320"/>
    </source>
</evidence>
<evidence type="ECO:0000256" key="15">
    <source>
        <dbReference type="RuleBase" id="RU004106"/>
    </source>
</evidence>
<evidence type="ECO:0000313" key="18">
    <source>
        <dbReference type="EMBL" id="HEN27251.1"/>
    </source>
</evidence>
<evidence type="ECO:0000256" key="16">
    <source>
        <dbReference type="RuleBase" id="RU004516"/>
    </source>
</evidence>
<keyword evidence="7 17" id="KW-0032">Aminotransferase</keyword>
<evidence type="ECO:0000256" key="5">
    <source>
        <dbReference type="ARBA" id="ARBA00005072"/>
    </source>
</evidence>
<accession>A0A7C2P0K4</accession>
<organism evidence="18">
    <name type="scientific">candidate division WOR-3 bacterium</name>
    <dbReference type="NCBI Taxonomy" id="2052148"/>
    <lineage>
        <taxon>Bacteria</taxon>
        <taxon>Bacteria division WOR-3</taxon>
    </lineage>
</organism>
<dbReference type="PANTHER" id="PTHR42743">
    <property type="entry name" value="AMINO-ACID AMINOTRANSFERASE"/>
    <property type="match status" value="1"/>
</dbReference>
<dbReference type="GO" id="GO:0005829">
    <property type="term" value="C:cytosol"/>
    <property type="evidence" value="ECO:0007669"/>
    <property type="project" value="TreeGrafter"/>
</dbReference>
<dbReference type="AlphaFoldDB" id="A0A7C2P0K4"/>
<dbReference type="InterPro" id="IPR050571">
    <property type="entry name" value="Class-IV_PLP-Dep_Aminotrnsfr"/>
</dbReference>
<dbReference type="InterPro" id="IPR005785">
    <property type="entry name" value="B_amino_transI"/>
</dbReference>
<evidence type="ECO:0000256" key="11">
    <source>
        <dbReference type="ARBA" id="ARBA00023304"/>
    </source>
</evidence>
<comment type="function">
    <text evidence="2 17">Acts on leucine, isoleucine and valine.</text>
</comment>
<dbReference type="EMBL" id="DTDJ01000027">
    <property type="protein sequence ID" value="HGL17408.1"/>
    <property type="molecule type" value="Genomic_DNA"/>
</dbReference>
<dbReference type="SUPFAM" id="SSF56752">
    <property type="entry name" value="D-aminoacid aminotransferase-like PLP-dependent enzymes"/>
    <property type="match status" value="1"/>
</dbReference>
<name>A0A7C2P0K4_UNCW3</name>
<evidence type="ECO:0000256" key="14">
    <source>
        <dbReference type="ARBA" id="ARBA00049229"/>
    </source>
</evidence>
<evidence type="ECO:0000256" key="9">
    <source>
        <dbReference type="ARBA" id="ARBA00022679"/>
    </source>
</evidence>
<dbReference type="Gene3D" id="3.20.10.10">
    <property type="entry name" value="D-amino Acid Aminotransferase, subunit A, domain 2"/>
    <property type="match status" value="1"/>
</dbReference>
<dbReference type="CDD" id="cd01557">
    <property type="entry name" value="BCAT_beta_family"/>
    <property type="match status" value="1"/>
</dbReference>
<dbReference type="NCBIfam" id="NF005146">
    <property type="entry name" value="PRK06606.1"/>
    <property type="match status" value="1"/>
</dbReference>
<dbReference type="GO" id="GO:0009099">
    <property type="term" value="P:L-valine biosynthetic process"/>
    <property type="evidence" value="ECO:0007669"/>
    <property type="project" value="UniProtKB-UniPathway"/>
</dbReference>
<keyword evidence="10 16" id="KW-0663">Pyridoxal phosphate</keyword>
<dbReference type="GO" id="GO:0004084">
    <property type="term" value="F:branched-chain-amino-acid transaminase activity"/>
    <property type="evidence" value="ECO:0007669"/>
    <property type="project" value="UniProtKB-EC"/>
</dbReference>
<dbReference type="NCBIfam" id="TIGR01122">
    <property type="entry name" value="ilvE_I"/>
    <property type="match status" value="1"/>
</dbReference>
<evidence type="ECO:0000256" key="1">
    <source>
        <dbReference type="ARBA" id="ARBA00001933"/>
    </source>
</evidence>
<dbReference type="InterPro" id="IPR036038">
    <property type="entry name" value="Aminotransferase-like"/>
</dbReference>
<reference evidence="18" key="1">
    <citation type="journal article" date="2020" name="mSystems">
        <title>Genome- and Community-Level Interaction Insights into Carbon Utilization and Element Cycling Functions of Hydrothermarchaeota in Hydrothermal Sediment.</title>
        <authorList>
            <person name="Zhou Z."/>
            <person name="Liu Y."/>
            <person name="Xu W."/>
            <person name="Pan J."/>
            <person name="Luo Z.H."/>
            <person name="Li M."/>
        </authorList>
    </citation>
    <scope>NUCLEOTIDE SEQUENCE [LARGE SCALE GENOMIC DNA]</scope>
    <source>
        <strain evidence="18">SpSt-34</strain>
        <strain evidence="19">SpSt-69</strain>
    </source>
</reference>
<evidence type="ECO:0000256" key="3">
    <source>
        <dbReference type="ARBA" id="ARBA00004824"/>
    </source>
</evidence>
<evidence type="ECO:0000256" key="17">
    <source>
        <dbReference type="RuleBase" id="RU364094"/>
    </source>
</evidence>
<comment type="catalytic activity">
    <reaction evidence="12 17">
        <text>L-valine + 2-oxoglutarate = 3-methyl-2-oxobutanoate + L-glutamate</text>
        <dbReference type="Rhea" id="RHEA:24813"/>
        <dbReference type="ChEBI" id="CHEBI:11851"/>
        <dbReference type="ChEBI" id="CHEBI:16810"/>
        <dbReference type="ChEBI" id="CHEBI:29985"/>
        <dbReference type="ChEBI" id="CHEBI:57762"/>
        <dbReference type="EC" id="2.6.1.42"/>
    </reaction>
</comment>
<dbReference type="GO" id="GO:0009098">
    <property type="term" value="P:L-leucine biosynthetic process"/>
    <property type="evidence" value="ECO:0007669"/>
    <property type="project" value="UniProtKB-UniPathway"/>
</dbReference>
<comment type="caution">
    <text evidence="18">The sequence shown here is derived from an EMBL/GenBank/DDBJ whole genome shotgun (WGS) entry which is preliminary data.</text>
</comment>
<evidence type="ECO:0000256" key="8">
    <source>
        <dbReference type="ARBA" id="ARBA00022605"/>
    </source>
</evidence>
<sequence>MAKINEAKYIWMSGKMVPWNEAKVHVLTHALHYGSAVFEGIRAYRTKRGTAVFRLKEHMKRLLDSAKIYRMESPFTLEELMNATVELIKINELDECYIRPLLYRGYFNLGVNPMECPVEVSIAAWKWGKYLGPEALEQGVDVMISSWNRMAPNTFPAMAKTTANYANAQLIKMEAVVYGFSEGIALNAYGTISEGSGENIFVVKDGVIYTPNLESTILPGITRLTVIEIAKSLGFEVKECFIPREMLYIADEIFFTGTAAEVTPIRSVDKIVIGEGKIGPVTKRIQQEFFRIIEEADERYEHYFTWVK</sequence>
<dbReference type="PANTHER" id="PTHR42743:SF11">
    <property type="entry name" value="AMINODEOXYCHORISMATE LYASE"/>
    <property type="match status" value="1"/>
</dbReference>
<gene>
    <name evidence="17" type="primary">ilvE</name>
    <name evidence="18" type="ORF">ENQ77_00995</name>
    <name evidence="19" type="ORF">ENU66_03645</name>
</gene>
<evidence type="ECO:0000313" key="19">
    <source>
        <dbReference type="EMBL" id="HGL17408.1"/>
    </source>
</evidence>
<dbReference type="EC" id="2.6.1.42" evidence="17"/>
<dbReference type="InterPro" id="IPR033939">
    <property type="entry name" value="BCAT_family"/>
</dbReference>
<evidence type="ECO:0000256" key="7">
    <source>
        <dbReference type="ARBA" id="ARBA00022576"/>
    </source>
</evidence>
<proteinExistence type="inferred from homology"/>
<comment type="pathway">
    <text evidence="5 17">Amino-acid biosynthesis; L-leucine biosynthesis; L-leucine from 3-methyl-2-oxobutanoate: step 4/4.</text>
</comment>
<evidence type="ECO:0000256" key="2">
    <source>
        <dbReference type="ARBA" id="ARBA00003109"/>
    </source>
</evidence>
<comment type="pathway">
    <text evidence="4 17">Amino-acid biosynthesis; L-valine biosynthesis; L-valine from pyruvate: step 4/4.</text>
</comment>
<protein>
    <recommendedName>
        <fullName evidence="17">Branched-chain-amino-acid aminotransferase</fullName>
        <shortName evidence="17">BCAT</shortName>
        <ecNumber evidence="17">2.6.1.42</ecNumber>
    </recommendedName>
</protein>
<dbReference type="PROSITE" id="PS00770">
    <property type="entry name" value="AA_TRANSFER_CLASS_4"/>
    <property type="match status" value="1"/>
</dbReference>
<dbReference type="InterPro" id="IPR018300">
    <property type="entry name" value="Aminotrans_IV_CS"/>
</dbReference>
<dbReference type="Gene3D" id="3.30.470.10">
    <property type="match status" value="1"/>
</dbReference>
<evidence type="ECO:0000256" key="4">
    <source>
        <dbReference type="ARBA" id="ARBA00004931"/>
    </source>
</evidence>
<keyword evidence="11 17" id="KW-0100">Branched-chain amino acid biosynthesis</keyword>
<dbReference type="GO" id="GO:0009097">
    <property type="term" value="P:isoleucine biosynthetic process"/>
    <property type="evidence" value="ECO:0007669"/>
    <property type="project" value="UniProtKB-UniPathway"/>
</dbReference>
<evidence type="ECO:0000256" key="10">
    <source>
        <dbReference type="ARBA" id="ARBA00022898"/>
    </source>
</evidence>
<keyword evidence="8 17" id="KW-0028">Amino-acid biosynthesis</keyword>
<evidence type="ECO:0000256" key="12">
    <source>
        <dbReference type="ARBA" id="ARBA00048212"/>
    </source>
</evidence>
<comment type="cofactor">
    <cofactor evidence="1 16">
        <name>pyridoxal 5'-phosphate</name>
        <dbReference type="ChEBI" id="CHEBI:597326"/>
    </cofactor>
</comment>
<keyword evidence="9 17" id="KW-0808">Transferase</keyword>
<dbReference type="InterPro" id="IPR043132">
    <property type="entry name" value="BCAT-like_C"/>
</dbReference>